<evidence type="ECO:0000313" key="2">
    <source>
        <dbReference type="EMBL" id="GAA0155920.1"/>
    </source>
</evidence>
<sequence length="89" mass="10175">MYQVGGNTGFDISGSKGAHEDDAGDSNSVGSISHPMGKDANDSTYEEIMFRHRFRMHKHVFFRIVEELSNNDNYFKQRFDAAKKEGYLH</sequence>
<name>A0AAV3PW82_LITER</name>
<dbReference type="Proteomes" id="UP001454036">
    <property type="component" value="Unassembled WGS sequence"/>
</dbReference>
<proteinExistence type="predicted"/>
<organism evidence="2 3">
    <name type="scientific">Lithospermum erythrorhizon</name>
    <name type="common">Purple gromwell</name>
    <name type="synonym">Lithospermum officinale var. erythrorhizon</name>
    <dbReference type="NCBI Taxonomy" id="34254"/>
    <lineage>
        <taxon>Eukaryota</taxon>
        <taxon>Viridiplantae</taxon>
        <taxon>Streptophyta</taxon>
        <taxon>Embryophyta</taxon>
        <taxon>Tracheophyta</taxon>
        <taxon>Spermatophyta</taxon>
        <taxon>Magnoliopsida</taxon>
        <taxon>eudicotyledons</taxon>
        <taxon>Gunneridae</taxon>
        <taxon>Pentapetalae</taxon>
        <taxon>asterids</taxon>
        <taxon>lamiids</taxon>
        <taxon>Boraginales</taxon>
        <taxon>Boraginaceae</taxon>
        <taxon>Boraginoideae</taxon>
        <taxon>Lithospermeae</taxon>
        <taxon>Lithospermum</taxon>
    </lineage>
</organism>
<evidence type="ECO:0000313" key="3">
    <source>
        <dbReference type="Proteomes" id="UP001454036"/>
    </source>
</evidence>
<gene>
    <name evidence="2" type="ORF">LIER_13534</name>
</gene>
<keyword evidence="3" id="KW-1185">Reference proteome</keyword>
<reference evidence="2 3" key="1">
    <citation type="submission" date="2024-01" db="EMBL/GenBank/DDBJ databases">
        <title>The complete chloroplast genome sequence of Lithospermum erythrorhizon: insights into the phylogenetic relationship among Boraginaceae species and the maternal lineages of purple gromwells.</title>
        <authorList>
            <person name="Okada T."/>
            <person name="Watanabe K."/>
        </authorList>
    </citation>
    <scope>NUCLEOTIDE SEQUENCE [LARGE SCALE GENOMIC DNA]</scope>
</reference>
<dbReference type="AlphaFoldDB" id="A0AAV3PW82"/>
<accession>A0AAV3PW82</accession>
<evidence type="ECO:0000256" key="1">
    <source>
        <dbReference type="SAM" id="MobiDB-lite"/>
    </source>
</evidence>
<dbReference type="EMBL" id="BAABME010002747">
    <property type="protein sequence ID" value="GAA0155920.1"/>
    <property type="molecule type" value="Genomic_DNA"/>
</dbReference>
<dbReference type="PANTHER" id="PTHR47150:SF5">
    <property type="entry name" value="OS07G0546750 PROTEIN"/>
    <property type="match status" value="1"/>
</dbReference>
<dbReference type="PANTHER" id="PTHR47150">
    <property type="entry name" value="OS12G0169200 PROTEIN"/>
    <property type="match status" value="1"/>
</dbReference>
<protein>
    <submittedName>
        <fullName evidence="2">Uncharacterized protein</fullName>
    </submittedName>
</protein>
<comment type="caution">
    <text evidence="2">The sequence shown here is derived from an EMBL/GenBank/DDBJ whole genome shotgun (WGS) entry which is preliminary data.</text>
</comment>
<feature type="region of interest" description="Disordered" evidence="1">
    <location>
        <begin position="1"/>
        <end position="40"/>
    </location>
</feature>